<accession>A0A267DNU8</accession>
<feature type="region of interest" description="Disordered" evidence="1">
    <location>
        <begin position="36"/>
        <end position="63"/>
    </location>
</feature>
<name>A0A267DNU8_9PLAT</name>
<comment type="caution">
    <text evidence="2">The sequence shown here is derived from an EMBL/GenBank/DDBJ whole genome shotgun (WGS) entry which is preliminary data.</text>
</comment>
<dbReference type="Proteomes" id="UP000215902">
    <property type="component" value="Unassembled WGS sequence"/>
</dbReference>
<evidence type="ECO:0000313" key="4">
    <source>
        <dbReference type="Proteomes" id="UP000215902"/>
    </source>
</evidence>
<sequence length="145" mass="15303">MNSTEIALVVVATAFLVTLALTAALAIGVLRQSLAPNQEESPKSGRQEGSRKRQRLKQFSTRMSIEDVVNQSAADVESPPKAQQQRLNVVSMAESATVARIDEGLRAPATATAACCQASGTAAVPAQLPAQPTDSNCEVTHQYPD</sequence>
<protein>
    <submittedName>
        <fullName evidence="2">Uncharacterized protein</fullName>
    </submittedName>
</protein>
<proteinExistence type="predicted"/>
<feature type="compositionally biased region" description="Basic and acidic residues" evidence="1">
    <location>
        <begin position="40"/>
        <end position="51"/>
    </location>
</feature>
<reference evidence="2 4" key="1">
    <citation type="submission" date="2017-06" db="EMBL/GenBank/DDBJ databases">
        <title>A platform for efficient transgenesis in Macrostomum lignano, a flatworm model organism for stem cell research.</title>
        <authorList>
            <person name="Berezikov E."/>
        </authorList>
    </citation>
    <scope>NUCLEOTIDE SEQUENCE [LARGE SCALE GENOMIC DNA]</scope>
    <source>
        <strain evidence="2">DV1</strain>
        <tissue evidence="2">Whole organism</tissue>
    </source>
</reference>
<keyword evidence="4" id="KW-1185">Reference proteome</keyword>
<organism evidence="2 4">
    <name type="scientific">Macrostomum lignano</name>
    <dbReference type="NCBI Taxonomy" id="282301"/>
    <lineage>
        <taxon>Eukaryota</taxon>
        <taxon>Metazoa</taxon>
        <taxon>Spiralia</taxon>
        <taxon>Lophotrochozoa</taxon>
        <taxon>Platyhelminthes</taxon>
        <taxon>Rhabditophora</taxon>
        <taxon>Macrostomorpha</taxon>
        <taxon>Macrostomida</taxon>
        <taxon>Macrostomidae</taxon>
        <taxon>Macrostomum</taxon>
    </lineage>
</organism>
<evidence type="ECO:0000313" key="3">
    <source>
        <dbReference type="EMBL" id="PAA75506.1"/>
    </source>
</evidence>
<dbReference type="EMBL" id="NIVC01000881">
    <property type="protein sequence ID" value="PAA75506.1"/>
    <property type="molecule type" value="Genomic_DNA"/>
</dbReference>
<dbReference type="EMBL" id="NIVC01003551">
    <property type="protein sequence ID" value="PAA50846.1"/>
    <property type="molecule type" value="Genomic_DNA"/>
</dbReference>
<dbReference type="AlphaFoldDB" id="A0A267DNU8"/>
<evidence type="ECO:0000313" key="2">
    <source>
        <dbReference type="EMBL" id="PAA50846.1"/>
    </source>
</evidence>
<gene>
    <name evidence="2" type="ORF">BOX15_Mlig005171g3</name>
    <name evidence="3" type="ORF">BOX15_Mlig005171g4</name>
</gene>
<evidence type="ECO:0000256" key="1">
    <source>
        <dbReference type="SAM" id="MobiDB-lite"/>
    </source>
</evidence>